<dbReference type="GO" id="GO:0003700">
    <property type="term" value="F:DNA-binding transcription factor activity"/>
    <property type="evidence" value="ECO:0007669"/>
    <property type="project" value="InterPro"/>
</dbReference>
<dbReference type="SUPFAM" id="SSF46785">
    <property type="entry name" value="Winged helix' DNA-binding domain"/>
    <property type="match status" value="1"/>
</dbReference>
<dbReference type="PROSITE" id="PS50987">
    <property type="entry name" value="HTH_ARSR_2"/>
    <property type="match status" value="1"/>
</dbReference>
<gene>
    <name evidence="2" type="ORF">FZ934_07610</name>
</gene>
<reference evidence="2 3" key="1">
    <citation type="submission" date="2019-08" db="EMBL/GenBank/DDBJ databases">
        <title>Prosopis cineraria nodule microbiome.</title>
        <authorList>
            <person name="Ali R."/>
            <person name="Chaluvadi S.R."/>
            <person name="Wang X."/>
        </authorList>
    </citation>
    <scope>NUCLEOTIDE SEQUENCE [LARGE SCALE GENOMIC DNA]</scope>
    <source>
        <strain evidence="2 3">BG7</strain>
    </source>
</reference>
<feature type="domain" description="HTH arsR-type" evidence="1">
    <location>
        <begin position="1"/>
        <end position="94"/>
    </location>
</feature>
<dbReference type="OrthoDB" id="9790747at2"/>
<dbReference type="InterPro" id="IPR001845">
    <property type="entry name" value="HTH_ArsR_DNA-bd_dom"/>
</dbReference>
<dbReference type="InterPro" id="IPR036390">
    <property type="entry name" value="WH_DNA-bd_sf"/>
</dbReference>
<dbReference type="Gene3D" id="1.10.10.10">
    <property type="entry name" value="Winged helix-like DNA-binding domain superfamily/Winged helix DNA-binding domain"/>
    <property type="match status" value="1"/>
</dbReference>
<proteinExistence type="predicted"/>
<name>A0A5Q0C9F9_9HYPH</name>
<sequence>MTTSDTGLDRLFHALSDRSRRGMVDRLGRGPASVSELAAPQAMALPAAMKHLAVLEESGLVASRKVGRIRTYHLRKEALGNLERWLTAHKEGWNRTFDRLEEFFSRDETE</sequence>
<dbReference type="RefSeq" id="WP_153270560.1">
    <property type="nucleotide sequence ID" value="NZ_CP043498.1"/>
</dbReference>
<dbReference type="KEGG" id="rgr:FZ934_07610"/>
<dbReference type="CDD" id="cd00090">
    <property type="entry name" value="HTH_ARSR"/>
    <property type="match status" value="1"/>
</dbReference>
<dbReference type="PANTHER" id="PTHR38600">
    <property type="entry name" value="TRANSCRIPTIONAL REGULATORY PROTEIN"/>
    <property type="match status" value="1"/>
</dbReference>
<protein>
    <submittedName>
        <fullName evidence="2">Winged helix-turn-helix transcriptional regulator</fullName>
    </submittedName>
</protein>
<dbReference type="NCBIfam" id="NF033788">
    <property type="entry name" value="HTH_metalloreg"/>
    <property type="match status" value="1"/>
</dbReference>
<dbReference type="Proteomes" id="UP000326881">
    <property type="component" value="Chromosome"/>
</dbReference>
<dbReference type="Pfam" id="PF12840">
    <property type="entry name" value="HTH_20"/>
    <property type="match status" value="1"/>
</dbReference>
<keyword evidence="3" id="KW-1185">Reference proteome</keyword>
<accession>A0A5Q0C9F9</accession>
<evidence type="ECO:0000259" key="1">
    <source>
        <dbReference type="PROSITE" id="PS50987"/>
    </source>
</evidence>
<dbReference type="InterPro" id="IPR011991">
    <property type="entry name" value="ArsR-like_HTH"/>
</dbReference>
<dbReference type="EMBL" id="CP043498">
    <property type="protein sequence ID" value="QFY60309.1"/>
    <property type="molecule type" value="Genomic_DNA"/>
</dbReference>
<dbReference type="AlphaFoldDB" id="A0A5Q0C9F9"/>
<evidence type="ECO:0000313" key="2">
    <source>
        <dbReference type="EMBL" id="QFY60309.1"/>
    </source>
</evidence>
<evidence type="ECO:0000313" key="3">
    <source>
        <dbReference type="Proteomes" id="UP000326881"/>
    </source>
</evidence>
<organism evidence="2 3">
    <name type="scientific">Rhizobium grahamii</name>
    <dbReference type="NCBI Taxonomy" id="1120045"/>
    <lineage>
        <taxon>Bacteria</taxon>
        <taxon>Pseudomonadati</taxon>
        <taxon>Pseudomonadota</taxon>
        <taxon>Alphaproteobacteria</taxon>
        <taxon>Hyphomicrobiales</taxon>
        <taxon>Rhizobiaceae</taxon>
        <taxon>Rhizobium/Agrobacterium group</taxon>
        <taxon>Rhizobium</taxon>
    </lineage>
</organism>
<dbReference type="PRINTS" id="PR00778">
    <property type="entry name" value="HTHARSR"/>
</dbReference>
<dbReference type="SMART" id="SM00418">
    <property type="entry name" value="HTH_ARSR"/>
    <property type="match status" value="1"/>
</dbReference>
<dbReference type="PANTHER" id="PTHR38600:SF2">
    <property type="entry name" value="SLL0088 PROTEIN"/>
    <property type="match status" value="1"/>
</dbReference>
<dbReference type="InterPro" id="IPR036388">
    <property type="entry name" value="WH-like_DNA-bd_sf"/>
</dbReference>